<dbReference type="PANTHER" id="PTHR43344:SF2">
    <property type="entry name" value="PHOSPHOSERINE PHOSPHATASE"/>
    <property type="match status" value="1"/>
</dbReference>
<evidence type="ECO:0000256" key="2">
    <source>
        <dbReference type="ARBA" id="ARBA00005135"/>
    </source>
</evidence>
<dbReference type="InterPro" id="IPR036412">
    <property type="entry name" value="HAD-like_sf"/>
</dbReference>
<feature type="active site" description="Proton donor" evidence="11">
    <location>
        <position position="88"/>
    </location>
</feature>
<dbReference type="NCBIfam" id="TIGR01488">
    <property type="entry name" value="HAD-SF-IB"/>
    <property type="match status" value="1"/>
</dbReference>
<dbReference type="EMBL" id="SNYS01000010">
    <property type="protein sequence ID" value="TDQ67904.1"/>
    <property type="molecule type" value="Genomic_DNA"/>
</dbReference>
<keyword evidence="13" id="KW-1185">Reference proteome</keyword>
<dbReference type="NCBIfam" id="TIGR00338">
    <property type="entry name" value="serB"/>
    <property type="match status" value="1"/>
</dbReference>
<evidence type="ECO:0000313" key="12">
    <source>
        <dbReference type="EMBL" id="TDQ67904.1"/>
    </source>
</evidence>
<evidence type="ECO:0000256" key="9">
    <source>
        <dbReference type="ARBA" id="ARBA00023299"/>
    </source>
</evidence>
<dbReference type="UniPathway" id="UPA00135">
    <property type="reaction ID" value="UER00198"/>
</dbReference>
<dbReference type="SFLD" id="SFLDG01136">
    <property type="entry name" value="C1.6:_Phosphoserine_Phosphatas"/>
    <property type="match status" value="1"/>
</dbReference>
<evidence type="ECO:0000256" key="4">
    <source>
        <dbReference type="ARBA" id="ARBA00012640"/>
    </source>
</evidence>
<keyword evidence="6" id="KW-0479">Metal-binding</keyword>
<evidence type="ECO:0000256" key="3">
    <source>
        <dbReference type="ARBA" id="ARBA00009184"/>
    </source>
</evidence>
<protein>
    <recommendedName>
        <fullName evidence="4">phosphoserine phosphatase</fullName>
        <ecNumber evidence="4">3.1.3.3</ecNumber>
    </recommendedName>
    <alternativeName>
        <fullName evidence="10">O-phosphoserine phosphohydrolase</fullName>
    </alternativeName>
</protein>
<accession>A0A484F3D6</accession>
<evidence type="ECO:0000256" key="11">
    <source>
        <dbReference type="PIRSR" id="PIRSR604469-1"/>
    </source>
</evidence>
<dbReference type="SFLD" id="SFLDG01137">
    <property type="entry name" value="C1.6.1:_Phosphoserine_Phosphat"/>
    <property type="match status" value="1"/>
</dbReference>
<dbReference type="EC" id="3.1.3.3" evidence="4"/>
<dbReference type="GO" id="GO:0036424">
    <property type="term" value="F:L-phosphoserine phosphatase activity"/>
    <property type="evidence" value="ECO:0007669"/>
    <property type="project" value="InterPro"/>
</dbReference>
<dbReference type="InterPro" id="IPR004469">
    <property type="entry name" value="PSP"/>
</dbReference>
<evidence type="ECO:0000256" key="1">
    <source>
        <dbReference type="ARBA" id="ARBA00001946"/>
    </source>
</evidence>
<name>A0A484F3D6_9EURY</name>
<proteinExistence type="inferred from homology"/>
<dbReference type="PANTHER" id="PTHR43344">
    <property type="entry name" value="PHOSPHOSERINE PHOSPHATASE"/>
    <property type="match status" value="1"/>
</dbReference>
<gene>
    <name evidence="12" type="ORF">C7391_1458</name>
</gene>
<evidence type="ECO:0000256" key="8">
    <source>
        <dbReference type="ARBA" id="ARBA00022842"/>
    </source>
</evidence>
<keyword evidence="7" id="KW-0378">Hydrolase</keyword>
<dbReference type="InterPro" id="IPR023214">
    <property type="entry name" value="HAD_sf"/>
</dbReference>
<organism evidence="12 13">
    <name type="scientific">Methanimicrococcus blatticola</name>
    <dbReference type="NCBI Taxonomy" id="91560"/>
    <lineage>
        <taxon>Archaea</taxon>
        <taxon>Methanobacteriati</taxon>
        <taxon>Methanobacteriota</taxon>
        <taxon>Stenosarchaea group</taxon>
        <taxon>Methanomicrobia</taxon>
        <taxon>Methanosarcinales</taxon>
        <taxon>Methanosarcinaceae</taxon>
        <taxon>Methanimicrococcus</taxon>
    </lineage>
</organism>
<dbReference type="SFLD" id="SFLDS00003">
    <property type="entry name" value="Haloacid_Dehalogenase"/>
    <property type="match status" value="1"/>
</dbReference>
<feature type="active site" description="Nucleophile" evidence="11">
    <location>
        <position position="86"/>
    </location>
</feature>
<keyword evidence="8" id="KW-0460">Magnesium</keyword>
<dbReference type="GO" id="GO:0006564">
    <property type="term" value="P:L-serine biosynthetic process"/>
    <property type="evidence" value="ECO:0007669"/>
    <property type="project" value="UniProtKB-KW"/>
</dbReference>
<dbReference type="Pfam" id="PF12710">
    <property type="entry name" value="HAD"/>
    <property type="match status" value="1"/>
</dbReference>
<dbReference type="RefSeq" id="WP_317852541.1">
    <property type="nucleotide sequence ID" value="NZ_JAHDUW010000001.1"/>
</dbReference>
<reference evidence="12 13" key="1">
    <citation type="submission" date="2019-03" db="EMBL/GenBank/DDBJ databases">
        <title>Genomic Encyclopedia of Type Strains, Phase IV (KMG-IV): sequencing the most valuable type-strain genomes for metagenomic binning, comparative biology and taxonomic classification.</title>
        <authorList>
            <person name="Goeker M."/>
        </authorList>
    </citation>
    <scope>NUCLEOTIDE SEQUENCE [LARGE SCALE GENOMIC DNA]</scope>
    <source>
        <strain evidence="12 13">DSM 13328</strain>
    </source>
</reference>
<dbReference type="Gene3D" id="3.40.50.1000">
    <property type="entry name" value="HAD superfamily/HAD-like"/>
    <property type="match status" value="1"/>
</dbReference>
<dbReference type="GO" id="GO:0000287">
    <property type="term" value="F:magnesium ion binding"/>
    <property type="evidence" value="ECO:0007669"/>
    <property type="project" value="TreeGrafter"/>
</dbReference>
<comment type="similarity">
    <text evidence="3">Belongs to the HAD-like hydrolase superfamily. SerB family.</text>
</comment>
<keyword evidence="5" id="KW-0028">Amino-acid biosynthesis</keyword>
<dbReference type="GO" id="GO:0005737">
    <property type="term" value="C:cytoplasm"/>
    <property type="evidence" value="ECO:0007669"/>
    <property type="project" value="TreeGrafter"/>
</dbReference>
<dbReference type="SUPFAM" id="SSF56784">
    <property type="entry name" value="HAD-like"/>
    <property type="match status" value="1"/>
</dbReference>
<dbReference type="InterPro" id="IPR050582">
    <property type="entry name" value="HAD-like_SerB"/>
</dbReference>
<comment type="caution">
    <text evidence="12">The sequence shown here is derived from an EMBL/GenBank/DDBJ whole genome shotgun (WGS) entry which is preliminary data.</text>
</comment>
<dbReference type="SFLD" id="SFLDF00029">
    <property type="entry name" value="phosphoserine_phosphatase"/>
    <property type="match status" value="1"/>
</dbReference>
<comment type="pathway">
    <text evidence="2">Amino-acid biosynthesis; L-serine biosynthesis; L-serine from 3-phospho-D-glycerate: step 3/3.</text>
</comment>
<evidence type="ECO:0000256" key="6">
    <source>
        <dbReference type="ARBA" id="ARBA00022723"/>
    </source>
</evidence>
<keyword evidence="9" id="KW-0718">Serine biosynthesis</keyword>
<comment type="cofactor">
    <cofactor evidence="1">
        <name>Mg(2+)</name>
        <dbReference type="ChEBI" id="CHEBI:18420"/>
    </cofactor>
</comment>
<evidence type="ECO:0000256" key="7">
    <source>
        <dbReference type="ARBA" id="ARBA00022801"/>
    </source>
</evidence>
<evidence type="ECO:0000256" key="5">
    <source>
        <dbReference type="ARBA" id="ARBA00022605"/>
    </source>
</evidence>
<evidence type="ECO:0000313" key="13">
    <source>
        <dbReference type="Proteomes" id="UP000294855"/>
    </source>
</evidence>
<dbReference type="SFLD" id="SFLDG01129">
    <property type="entry name" value="C1.5:_HAD__Beta-PGM__Phosphata"/>
    <property type="match status" value="1"/>
</dbReference>
<dbReference type="AlphaFoldDB" id="A0A484F3D6"/>
<evidence type="ECO:0000256" key="10">
    <source>
        <dbReference type="ARBA" id="ARBA00031693"/>
    </source>
</evidence>
<dbReference type="Proteomes" id="UP000294855">
    <property type="component" value="Unassembled WGS sequence"/>
</dbReference>
<sequence length="306" mass="33448">MPVIHQNYCDSMCQLISVFVNISKSDGTVSEQVKPFAAQRGDTLYYESISLARQYYPTKQTGYDSVNFSHYNKKPENNTFKLFVFDMDSTLIDAEVIDELAKAAGVEEKVSRITEAAMSGEMDYTESFQMRVSSLKGLSYDKALAETGKIQLMPGAAELIQYIHENGGKTAMLTCGFSIMADKVKEQLGLDYVYSNDLVVKDGYLTGEATGPLMVTNAKEVVLGELVKKTGIPFEECLVVGDGANDICLFEKAGFSIAFNAKPRVQEKAHAVVSKKDLRSVIPILESVTAPTGMSAPSESNSNAEN</sequence>